<evidence type="ECO:0000256" key="4">
    <source>
        <dbReference type="SAM" id="MobiDB-lite"/>
    </source>
</evidence>
<dbReference type="Gramene" id="KQK86607">
    <property type="protein sequence ID" value="KQK86607"/>
    <property type="gene ID" value="SETIT_037590mg"/>
</dbReference>
<keyword evidence="3" id="KW-0472">Membrane</keyword>
<evidence type="ECO:0000256" key="3">
    <source>
        <dbReference type="ARBA" id="ARBA00023136"/>
    </source>
</evidence>
<keyword evidence="7" id="KW-1185">Reference proteome</keyword>
<feature type="domain" description="Cysteine-rich transmembrane" evidence="5">
    <location>
        <begin position="143"/>
        <end position="190"/>
    </location>
</feature>
<accession>K4AFD3</accession>
<dbReference type="eggNOG" id="ENOG502S5E9">
    <property type="taxonomic scope" value="Eukaryota"/>
</dbReference>
<dbReference type="AlphaFoldDB" id="K4AFD3"/>
<dbReference type="Pfam" id="PF12734">
    <property type="entry name" value="CYSTM"/>
    <property type="match status" value="1"/>
</dbReference>
<reference evidence="6" key="2">
    <citation type="submission" date="2018-08" db="UniProtKB">
        <authorList>
            <consortium name="EnsemblPlants"/>
        </authorList>
    </citation>
    <scope>IDENTIFICATION</scope>
    <source>
        <strain evidence="6">Yugu1</strain>
    </source>
</reference>
<dbReference type="EMBL" id="AGNK02005315">
    <property type="status" value="NOT_ANNOTATED_CDS"/>
    <property type="molecule type" value="Genomic_DNA"/>
</dbReference>
<dbReference type="Proteomes" id="UP000004995">
    <property type="component" value="Unassembled WGS sequence"/>
</dbReference>
<dbReference type="EnsemblPlants" id="KQK86607">
    <property type="protein sequence ID" value="KQK86607"/>
    <property type="gene ID" value="SETIT_037590mg"/>
</dbReference>
<reference evidence="7" key="1">
    <citation type="journal article" date="2012" name="Nat. Biotechnol.">
        <title>Reference genome sequence of the model plant Setaria.</title>
        <authorList>
            <person name="Bennetzen J.L."/>
            <person name="Schmutz J."/>
            <person name="Wang H."/>
            <person name="Percifield R."/>
            <person name="Hawkins J."/>
            <person name="Pontaroli A.C."/>
            <person name="Estep M."/>
            <person name="Feng L."/>
            <person name="Vaughn J.N."/>
            <person name="Grimwood J."/>
            <person name="Jenkins J."/>
            <person name="Barry K."/>
            <person name="Lindquist E."/>
            <person name="Hellsten U."/>
            <person name="Deshpande S."/>
            <person name="Wang X."/>
            <person name="Wu X."/>
            <person name="Mitros T."/>
            <person name="Triplett J."/>
            <person name="Yang X."/>
            <person name="Ye C.Y."/>
            <person name="Mauro-Herrera M."/>
            <person name="Wang L."/>
            <person name="Li P."/>
            <person name="Sharma M."/>
            <person name="Sharma R."/>
            <person name="Ronald P.C."/>
            <person name="Panaud O."/>
            <person name="Kellogg E.A."/>
            <person name="Brutnell T.P."/>
            <person name="Doust A.N."/>
            <person name="Tuskan G.A."/>
            <person name="Rokhsar D."/>
            <person name="Devos K.M."/>
        </authorList>
    </citation>
    <scope>NUCLEOTIDE SEQUENCE [LARGE SCALE GENOMIC DNA]</scope>
    <source>
        <strain evidence="7">cv. Yugu1</strain>
    </source>
</reference>
<sequence length="199" mass="21696">MPAGPAARGRKTTLHGEGTERAFRQQKKGKASMPKPRSEGKPKATLPNHPDHPLQLAAAPEAVAFLTRAPTRSRRRGPAIKGGTHAPAPFPVAACLRHRATTFSSQQLLAFFQLPRAHRRRNRGGHGKKKMNDPKYAYPYPAQGYYQGPYQGPPVMAPPQYAAAPPRREPSFLEGCLAALCCCCLIDECCCDPSIIFVS</sequence>
<evidence type="ECO:0000313" key="6">
    <source>
        <dbReference type="EnsemblPlants" id="KQK86607"/>
    </source>
</evidence>
<evidence type="ECO:0000256" key="2">
    <source>
        <dbReference type="ARBA" id="ARBA00009444"/>
    </source>
</evidence>
<proteinExistence type="inferred from homology"/>
<feature type="region of interest" description="Disordered" evidence="4">
    <location>
        <begin position="1"/>
        <end position="53"/>
    </location>
</feature>
<organism evidence="6 7">
    <name type="scientific">Setaria italica</name>
    <name type="common">Foxtail millet</name>
    <name type="synonym">Panicum italicum</name>
    <dbReference type="NCBI Taxonomy" id="4555"/>
    <lineage>
        <taxon>Eukaryota</taxon>
        <taxon>Viridiplantae</taxon>
        <taxon>Streptophyta</taxon>
        <taxon>Embryophyta</taxon>
        <taxon>Tracheophyta</taxon>
        <taxon>Spermatophyta</taxon>
        <taxon>Magnoliopsida</taxon>
        <taxon>Liliopsida</taxon>
        <taxon>Poales</taxon>
        <taxon>Poaceae</taxon>
        <taxon>PACMAD clade</taxon>
        <taxon>Panicoideae</taxon>
        <taxon>Panicodae</taxon>
        <taxon>Paniceae</taxon>
        <taxon>Cenchrinae</taxon>
        <taxon>Setaria</taxon>
    </lineage>
</organism>
<evidence type="ECO:0000256" key="1">
    <source>
        <dbReference type="ARBA" id="ARBA00004370"/>
    </source>
</evidence>
<dbReference type="InParanoid" id="K4AFD3"/>
<evidence type="ECO:0000313" key="7">
    <source>
        <dbReference type="Proteomes" id="UP000004995"/>
    </source>
</evidence>
<dbReference type="GO" id="GO:0005886">
    <property type="term" value="C:plasma membrane"/>
    <property type="evidence" value="ECO:0000318"/>
    <property type="project" value="GO_Central"/>
</dbReference>
<comment type="subcellular location">
    <subcellularLocation>
        <location evidence="1">Membrane</location>
    </subcellularLocation>
</comment>
<name>K4AFD3_SETIT</name>
<dbReference type="InterPro" id="IPR028144">
    <property type="entry name" value="CYSTM_dom"/>
</dbReference>
<evidence type="ECO:0000259" key="5">
    <source>
        <dbReference type="Pfam" id="PF12734"/>
    </source>
</evidence>
<protein>
    <recommendedName>
        <fullName evidence="5">Cysteine-rich transmembrane domain-containing protein</fullName>
    </recommendedName>
</protein>
<dbReference type="HOGENOM" id="CLU_1477545_0_0_1"/>
<dbReference type="ExpressionAtlas" id="K4AFD3">
    <property type="expression patterns" value="baseline"/>
</dbReference>
<comment type="similarity">
    <text evidence="2">Belongs to the CYSTM1 family.</text>
</comment>